<name>A0ACC4DP25_PURLI</name>
<protein>
    <submittedName>
        <fullName evidence="1">Uncharacterized protein</fullName>
    </submittedName>
</protein>
<dbReference type="EMBL" id="JBGNUJ010000007">
    <property type="protein sequence ID" value="KAL3957996.1"/>
    <property type="molecule type" value="Genomic_DNA"/>
</dbReference>
<organism evidence="1 2">
    <name type="scientific">Purpureocillium lilacinum</name>
    <name type="common">Paecilomyces lilacinus</name>
    <dbReference type="NCBI Taxonomy" id="33203"/>
    <lineage>
        <taxon>Eukaryota</taxon>
        <taxon>Fungi</taxon>
        <taxon>Dikarya</taxon>
        <taxon>Ascomycota</taxon>
        <taxon>Pezizomycotina</taxon>
        <taxon>Sordariomycetes</taxon>
        <taxon>Hypocreomycetidae</taxon>
        <taxon>Hypocreales</taxon>
        <taxon>Ophiocordycipitaceae</taxon>
        <taxon>Purpureocillium</taxon>
    </lineage>
</organism>
<sequence>MRDQSLQRRDEHIRRPGSTKSSTIGSVVAACASTSVSVFVCVCLSRDISPALPGLAPCARVASSWPATRPPPFEPLLGIVEGKAPPPAAAVVAPSRASGAFVPADAHASTAPGRARRAELLLVAQAS</sequence>
<accession>A0ACC4DP25</accession>
<gene>
    <name evidence="1" type="ORF">ACCO45_008574</name>
</gene>
<comment type="caution">
    <text evidence="1">The sequence shown here is derived from an EMBL/GenBank/DDBJ whole genome shotgun (WGS) entry which is preliminary data.</text>
</comment>
<proteinExistence type="predicted"/>
<evidence type="ECO:0000313" key="2">
    <source>
        <dbReference type="Proteomes" id="UP001638806"/>
    </source>
</evidence>
<dbReference type="Proteomes" id="UP001638806">
    <property type="component" value="Unassembled WGS sequence"/>
</dbReference>
<evidence type="ECO:0000313" key="1">
    <source>
        <dbReference type="EMBL" id="KAL3957996.1"/>
    </source>
</evidence>
<keyword evidence="2" id="KW-1185">Reference proteome</keyword>
<reference evidence="1" key="1">
    <citation type="submission" date="2024-12" db="EMBL/GenBank/DDBJ databases">
        <title>Comparative genomics and development of molecular markers within Purpureocillium lilacinum and among Purpureocillium species.</title>
        <authorList>
            <person name="Yeh Z.-Y."/>
            <person name="Ni N.-T."/>
            <person name="Lo P.-H."/>
            <person name="Mushyakhwo K."/>
            <person name="Lin C.-F."/>
            <person name="Nai Y.-S."/>
        </authorList>
    </citation>
    <scope>NUCLEOTIDE SEQUENCE</scope>
    <source>
        <strain evidence="1">NCHU-NPUST-175</strain>
    </source>
</reference>